<evidence type="ECO:0000256" key="1">
    <source>
        <dbReference type="SAM" id="MobiDB-lite"/>
    </source>
</evidence>
<dbReference type="SMART" id="SM00164">
    <property type="entry name" value="TBC"/>
    <property type="match status" value="1"/>
</dbReference>
<dbReference type="Proteomes" id="UP000076408">
    <property type="component" value="Unassembled WGS sequence"/>
</dbReference>
<dbReference type="AlphaFoldDB" id="A0A182XXB2"/>
<feature type="region of interest" description="Disordered" evidence="1">
    <location>
        <begin position="485"/>
        <end position="529"/>
    </location>
</feature>
<dbReference type="Gene3D" id="1.10.472.80">
    <property type="entry name" value="Ypt/Rab-GAP domain of gyp1p, domain 3"/>
    <property type="match status" value="1"/>
</dbReference>
<dbReference type="EnsemblMetazoa" id="ASTEI00848-RA">
    <property type="protein sequence ID" value="ASTEI00848-PA"/>
    <property type="gene ID" value="ASTEI00848"/>
</dbReference>
<accession>A0A182XXB2</accession>
<dbReference type="VEuPathDB" id="VectorBase:ASTE009191"/>
<dbReference type="GO" id="GO:0031267">
    <property type="term" value="F:small GTPase binding"/>
    <property type="evidence" value="ECO:0007669"/>
    <property type="project" value="TreeGrafter"/>
</dbReference>
<dbReference type="PANTHER" id="PTHR47219:SF25">
    <property type="entry name" value="RAB-GAP TBC DOMAIN-CONTAINING PROTEIN"/>
    <property type="match status" value="1"/>
</dbReference>
<sequence length="760" mass="87334">MDRIAHAHPSMTRYDRYSLSSDQQQQQQHQQQQKQKEQNRQELGDVILVGSTAMTDEELLLLERANAERDEIFLRYDQGRKCDSIDAWEDPLFEVYTQADRYGFLHPVAPKQSKEAELLHHKIEMERLKKWVKMDKNWDGAATKKNLPRRIMKGIPDRMRSAIWRKLLDLDRQIRENVGMYERMLQCARQHSPDIRQIDFDVNRQFRNHLFYRERYSVKQQSLFRVLAAYSMYNTEIGYCQGMSTVAAVLLMYFDEEDTFWALDVLMTSPRYAMHGLYIVGFPKLMRFLAHHDRILTKCMPSLKKHLDKHEVHSVLYSLKWFFVIFIERVTIGKPVVVAPPYGFRFENENVYFVLQIPFSLCLRVWDIYMMFGERVLTAMAYTILKIHKSKLLRMKDMDQVTDFLQTSLHKQFGYDDDHVIKVLQSSMDELKKLKLLNLPPASANELPTVPRGQTVVEPSAQAKIGHRNEQFSEREIALKETVLYRSESKNEEEEDDDEQYNNGRAGGGGAAATAADDEDEDERTEKDYDDITEDTVSQLHTGVSTGSLRTIQSFTTFDTGTSLATSLNSLVIIDSIDDYCDNDRIIEEISDMDGTGSITKQSLTGTSVTSTNDISLTSYDRTCDIFRLQASGQQHPSSRELPPTGTTSAVLMLDQLAAQLSDEELSSYGAAVDLMLDDDDLDGAAGDDQQRMMIDKDAAEIVHEDVEEEYPLVLEPVTDPIHNGPQPEPLTILLRTLDQPQDAIDEEDEDELTEKQLSF</sequence>
<feature type="compositionally biased region" description="Acidic residues" evidence="1">
    <location>
        <begin position="744"/>
        <end position="753"/>
    </location>
</feature>
<dbReference type="InterPro" id="IPR000195">
    <property type="entry name" value="Rab-GAP-TBC_dom"/>
</dbReference>
<dbReference type="Pfam" id="PF00566">
    <property type="entry name" value="RabGAP-TBC"/>
    <property type="match status" value="1"/>
</dbReference>
<dbReference type="PROSITE" id="PS50086">
    <property type="entry name" value="TBC_RABGAP"/>
    <property type="match status" value="1"/>
</dbReference>
<dbReference type="Gene3D" id="1.10.10.750">
    <property type="entry name" value="Ypt/Rab-GAP domain of gyp1p, domain 1"/>
    <property type="match status" value="1"/>
</dbReference>
<dbReference type="Gene3D" id="1.10.8.270">
    <property type="entry name" value="putative rabgap domain of human tbc1 domain family member 14 like domains"/>
    <property type="match status" value="1"/>
</dbReference>
<feature type="region of interest" description="Disordered" evidence="1">
    <location>
        <begin position="443"/>
        <end position="472"/>
    </location>
</feature>
<dbReference type="SUPFAM" id="SSF47923">
    <property type="entry name" value="Ypt/Rab-GAP domain of gyp1p"/>
    <property type="match status" value="2"/>
</dbReference>
<dbReference type="STRING" id="30069.A0A182XXB2"/>
<protein>
    <submittedName>
        <fullName evidence="3">Rab-GAP TBC domain-containing protein</fullName>
    </submittedName>
</protein>
<evidence type="ECO:0000259" key="2">
    <source>
        <dbReference type="PROSITE" id="PS50086"/>
    </source>
</evidence>
<feature type="compositionally biased region" description="Low complexity" evidence="1">
    <location>
        <begin position="23"/>
        <end position="33"/>
    </location>
</feature>
<proteinExistence type="predicted"/>
<evidence type="ECO:0000313" key="4">
    <source>
        <dbReference type="Proteomes" id="UP000076408"/>
    </source>
</evidence>
<feature type="region of interest" description="Disordered" evidence="1">
    <location>
        <begin position="1"/>
        <end position="39"/>
    </location>
</feature>
<dbReference type="OMA" id="MMFGERV"/>
<organism evidence="3 4">
    <name type="scientific">Anopheles stephensi</name>
    <name type="common">Indo-Pakistan malaria mosquito</name>
    <dbReference type="NCBI Taxonomy" id="30069"/>
    <lineage>
        <taxon>Eukaryota</taxon>
        <taxon>Metazoa</taxon>
        <taxon>Ecdysozoa</taxon>
        <taxon>Arthropoda</taxon>
        <taxon>Hexapoda</taxon>
        <taxon>Insecta</taxon>
        <taxon>Pterygota</taxon>
        <taxon>Neoptera</taxon>
        <taxon>Endopterygota</taxon>
        <taxon>Diptera</taxon>
        <taxon>Nematocera</taxon>
        <taxon>Culicoidea</taxon>
        <taxon>Culicidae</taxon>
        <taxon>Anophelinae</taxon>
        <taxon>Anopheles</taxon>
    </lineage>
</organism>
<dbReference type="PANTHER" id="PTHR47219">
    <property type="entry name" value="RAB GTPASE-ACTIVATING PROTEIN 1-LIKE"/>
    <property type="match status" value="1"/>
</dbReference>
<feature type="region of interest" description="Disordered" evidence="1">
    <location>
        <begin position="741"/>
        <end position="760"/>
    </location>
</feature>
<feature type="compositionally biased region" description="Acidic residues" evidence="1">
    <location>
        <begin position="491"/>
        <end position="500"/>
    </location>
</feature>
<dbReference type="GO" id="GO:0005096">
    <property type="term" value="F:GTPase activator activity"/>
    <property type="evidence" value="ECO:0007669"/>
    <property type="project" value="TreeGrafter"/>
</dbReference>
<dbReference type="VEuPathDB" id="VectorBase:ASTEI20_044381"/>
<feature type="compositionally biased region" description="Acidic residues" evidence="1">
    <location>
        <begin position="516"/>
        <end position="529"/>
    </location>
</feature>
<reference evidence="3" key="2">
    <citation type="submission" date="2020-05" db="UniProtKB">
        <authorList>
            <consortium name="EnsemblMetazoa"/>
        </authorList>
    </citation>
    <scope>IDENTIFICATION</scope>
    <source>
        <strain evidence="3">Indian</strain>
    </source>
</reference>
<dbReference type="VEuPathDB" id="VectorBase:ASTEI00848"/>
<name>A0A182XXB2_ANOST</name>
<evidence type="ECO:0000313" key="3">
    <source>
        <dbReference type="EnsemblMetazoa" id="ASTEI00848-PA"/>
    </source>
</evidence>
<dbReference type="InterPro" id="IPR050302">
    <property type="entry name" value="Rab_GAP_TBC_domain"/>
</dbReference>
<keyword evidence="4" id="KW-1185">Reference proteome</keyword>
<reference evidence="4" key="1">
    <citation type="journal article" date="2014" name="Genome Biol.">
        <title>Genome analysis of a major urban malaria vector mosquito, Anopheles stephensi.</title>
        <authorList>
            <person name="Jiang X."/>
            <person name="Peery A."/>
            <person name="Hall A.B."/>
            <person name="Sharma A."/>
            <person name="Chen X.G."/>
            <person name="Waterhouse R.M."/>
            <person name="Komissarov A."/>
            <person name="Riehle M.M."/>
            <person name="Shouche Y."/>
            <person name="Sharakhova M.V."/>
            <person name="Lawson D."/>
            <person name="Pakpour N."/>
            <person name="Arensburger P."/>
            <person name="Davidson V.L."/>
            <person name="Eiglmeier K."/>
            <person name="Emrich S."/>
            <person name="George P."/>
            <person name="Kennedy R.C."/>
            <person name="Mane S.P."/>
            <person name="Maslen G."/>
            <person name="Oringanje C."/>
            <person name="Qi Y."/>
            <person name="Settlage R."/>
            <person name="Tojo M."/>
            <person name="Tubio J.M."/>
            <person name="Unger M.F."/>
            <person name="Wang B."/>
            <person name="Vernick K.D."/>
            <person name="Ribeiro J.M."/>
            <person name="James A.A."/>
            <person name="Michel K."/>
            <person name="Riehle M.A."/>
            <person name="Luckhart S."/>
            <person name="Sharakhov I.V."/>
            <person name="Tu Z."/>
        </authorList>
    </citation>
    <scope>NUCLEOTIDE SEQUENCE [LARGE SCALE GENOMIC DNA]</scope>
    <source>
        <strain evidence="4">Indian</strain>
    </source>
</reference>
<feature type="domain" description="Rab-GAP TBC" evidence="2">
    <location>
        <begin position="154"/>
        <end position="373"/>
    </location>
</feature>
<dbReference type="InterPro" id="IPR035969">
    <property type="entry name" value="Rab-GAP_TBC_sf"/>
</dbReference>